<dbReference type="Gene3D" id="3.40.1710.10">
    <property type="entry name" value="abc type-2 transporter like domain"/>
    <property type="match status" value="1"/>
</dbReference>
<evidence type="ECO:0000313" key="10">
    <source>
        <dbReference type="EMBL" id="HER95402.1"/>
    </source>
</evidence>
<feature type="transmembrane region" description="Helical" evidence="8">
    <location>
        <begin position="249"/>
        <end position="271"/>
    </location>
</feature>
<gene>
    <name evidence="10" type="ORF">ENO59_02620</name>
</gene>
<evidence type="ECO:0000259" key="9">
    <source>
        <dbReference type="PROSITE" id="PS51012"/>
    </source>
</evidence>
<dbReference type="AlphaFoldDB" id="A0A7V2AZ96"/>
<evidence type="ECO:0000256" key="2">
    <source>
        <dbReference type="ARBA" id="ARBA00007783"/>
    </source>
</evidence>
<dbReference type="EMBL" id="DSGB01000003">
    <property type="protein sequence ID" value="HER95402.1"/>
    <property type="molecule type" value="Genomic_DNA"/>
</dbReference>
<reference evidence="10" key="1">
    <citation type="journal article" date="2020" name="mSystems">
        <title>Genome- and Community-Level Interaction Insights into Carbon Utilization and Element Cycling Functions of Hydrothermarchaeota in Hydrothermal Sediment.</title>
        <authorList>
            <person name="Zhou Z."/>
            <person name="Liu Y."/>
            <person name="Xu W."/>
            <person name="Pan J."/>
            <person name="Luo Z.H."/>
            <person name="Li M."/>
        </authorList>
    </citation>
    <scope>NUCLEOTIDE SEQUENCE [LARGE SCALE GENOMIC DNA]</scope>
    <source>
        <strain evidence="10">SpSt-143</strain>
    </source>
</reference>
<dbReference type="InterPro" id="IPR051449">
    <property type="entry name" value="ABC-2_transporter_component"/>
</dbReference>
<feature type="transmembrane region" description="Helical" evidence="8">
    <location>
        <begin position="344"/>
        <end position="362"/>
    </location>
</feature>
<keyword evidence="3" id="KW-0813">Transport</keyword>
<feature type="transmembrane region" description="Helical" evidence="8">
    <location>
        <begin position="283"/>
        <end position="304"/>
    </location>
</feature>
<dbReference type="PANTHER" id="PTHR30294:SF29">
    <property type="entry name" value="MULTIDRUG ABC TRANSPORTER PERMEASE YBHS-RELATED"/>
    <property type="match status" value="1"/>
</dbReference>
<evidence type="ECO:0000256" key="5">
    <source>
        <dbReference type="ARBA" id="ARBA00022692"/>
    </source>
</evidence>
<keyword evidence="6 8" id="KW-1133">Transmembrane helix</keyword>
<keyword evidence="7 8" id="KW-0472">Membrane</keyword>
<keyword evidence="4" id="KW-1003">Cell membrane</keyword>
<keyword evidence="5 8" id="KW-0812">Transmembrane</keyword>
<feature type="transmembrane region" description="Helical" evidence="8">
    <location>
        <begin position="171"/>
        <end position="195"/>
    </location>
</feature>
<feature type="domain" description="ABC transmembrane type-2" evidence="9">
    <location>
        <begin position="132"/>
        <end position="365"/>
    </location>
</feature>
<evidence type="ECO:0000256" key="3">
    <source>
        <dbReference type="ARBA" id="ARBA00022448"/>
    </source>
</evidence>
<dbReference type="GO" id="GO:0140359">
    <property type="term" value="F:ABC-type transporter activity"/>
    <property type="evidence" value="ECO:0007669"/>
    <property type="project" value="InterPro"/>
</dbReference>
<comment type="similarity">
    <text evidence="2">Belongs to the ABC-2 integral membrane protein family.</text>
</comment>
<evidence type="ECO:0000256" key="6">
    <source>
        <dbReference type="ARBA" id="ARBA00022989"/>
    </source>
</evidence>
<dbReference type="InterPro" id="IPR047817">
    <property type="entry name" value="ABC2_TM_bact-type"/>
</dbReference>
<dbReference type="PANTHER" id="PTHR30294">
    <property type="entry name" value="MEMBRANE COMPONENT OF ABC TRANSPORTER YHHJ-RELATED"/>
    <property type="match status" value="1"/>
</dbReference>
<evidence type="ECO:0000256" key="1">
    <source>
        <dbReference type="ARBA" id="ARBA00004651"/>
    </source>
</evidence>
<feature type="transmembrane region" description="Helical" evidence="8">
    <location>
        <begin position="216"/>
        <end position="243"/>
    </location>
</feature>
<sequence>MYRIVAFLQKEFQQLRRDPRMLFLLIMPPIVQLILLGYAANLDVRRVPVVVCDPVPSATSRGLVDRLMASEYFKLAGYEPDPSRVGDWLDRGRATLALVFPPDFEEAVARGTPASVQLLVDGSESNTATVAMNYATQIIRHYLESERPTLGSQGVVAEMRVWFNPALSSRWFIIPGLVGLLLTVMTTVLTALALVKEKEMGTLEQLLVTPLRPSTVLLGKLVPFLLIGLLDVLLVVLVATLWFQVPLRGSIPLLFGCAILFLLNTLGLGLLISTLSRTQQQALIGAGFFAIMPMIILSGFVFPIESMPPVIRAATTVVPLRYFLVIVRGIFLKGVGLHVLWDEMLALLVLGLLLFGLSAWRFRRQLY</sequence>
<name>A0A7V2AZ96_RHOMR</name>
<feature type="transmembrane region" description="Helical" evidence="8">
    <location>
        <begin position="21"/>
        <end position="40"/>
    </location>
</feature>
<dbReference type="Pfam" id="PF12698">
    <property type="entry name" value="ABC2_membrane_3"/>
    <property type="match status" value="1"/>
</dbReference>
<evidence type="ECO:0000256" key="8">
    <source>
        <dbReference type="SAM" id="Phobius"/>
    </source>
</evidence>
<accession>A0A7V2AZ96</accession>
<evidence type="ECO:0000256" key="4">
    <source>
        <dbReference type="ARBA" id="ARBA00022475"/>
    </source>
</evidence>
<proteinExistence type="inferred from homology"/>
<evidence type="ECO:0000256" key="7">
    <source>
        <dbReference type="ARBA" id="ARBA00023136"/>
    </source>
</evidence>
<dbReference type="GO" id="GO:0005886">
    <property type="term" value="C:plasma membrane"/>
    <property type="evidence" value="ECO:0007669"/>
    <property type="project" value="UniProtKB-SubCell"/>
</dbReference>
<protein>
    <submittedName>
        <fullName evidence="10">ABC transporter permease</fullName>
    </submittedName>
</protein>
<dbReference type="PROSITE" id="PS51012">
    <property type="entry name" value="ABC_TM2"/>
    <property type="match status" value="1"/>
</dbReference>
<organism evidence="10">
    <name type="scientific">Rhodothermus marinus</name>
    <name type="common">Rhodothermus obamensis</name>
    <dbReference type="NCBI Taxonomy" id="29549"/>
    <lineage>
        <taxon>Bacteria</taxon>
        <taxon>Pseudomonadati</taxon>
        <taxon>Rhodothermota</taxon>
        <taxon>Rhodothermia</taxon>
        <taxon>Rhodothermales</taxon>
        <taxon>Rhodothermaceae</taxon>
        <taxon>Rhodothermus</taxon>
    </lineage>
</organism>
<comment type="subcellular location">
    <subcellularLocation>
        <location evidence="1">Cell membrane</location>
        <topology evidence="1">Multi-pass membrane protein</topology>
    </subcellularLocation>
</comment>
<comment type="caution">
    <text evidence="10">The sequence shown here is derived from an EMBL/GenBank/DDBJ whole genome shotgun (WGS) entry which is preliminary data.</text>
</comment>
<dbReference type="InterPro" id="IPR013525">
    <property type="entry name" value="ABC2_TM"/>
</dbReference>